<dbReference type="PROSITE" id="PS00092">
    <property type="entry name" value="N6_MTASE"/>
    <property type="match status" value="1"/>
</dbReference>
<keyword evidence="1 5" id="KW-0489">Methyltransferase</keyword>
<dbReference type="InterPro" id="IPR019874">
    <property type="entry name" value="RF_methyltr_PrmC"/>
</dbReference>
<dbReference type="Pfam" id="PF17827">
    <property type="entry name" value="PrmC_N"/>
    <property type="match status" value="1"/>
</dbReference>
<dbReference type="GO" id="GO:0102559">
    <property type="term" value="F:peptide chain release factor N(5)-glutamine methyltransferase activity"/>
    <property type="evidence" value="ECO:0007669"/>
    <property type="project" value="UniProtKB-EC"/>
</dbReference>
<evidence type="ECO:0000313" key="8">
    <source>
        <dbReference type="EMBL" id="ART73526.1"/>
    </source>
</evidence>
<feature type="binding site" evidence="5">
    <location>
        <position position="153"/>
    </location>
    <ligand>
        <name>S-adenosyl-L-methionine</name>
        <dbReference type="ChEBI" id="CHEBI:59789"/>
    </ligand>
</feature>
<dbReference type="AlphaFoldDB" id="A0A1Y0CEY2"/>
<comment type="caution">
    <text evidence="5">Lacks conserved residue(s) required for the propagation of feature annotation.</text>
</comment>
<name>A0A1Y0CEY2_9MYCO</name>
<dbReference type="Proteomes" id="UP000195331">
    <property type="component" value="Chromosome"/>
</dbReference>
<dbReference type="SUPFAM" id="SSF53335">
    <property type="entry name" value="S-adenosyl-L-methionine-dependent methyltransferases"/>
    <property type="match status" value="1"/>
</dbReference>
<dbReference type="InterPro" id="IPR050320">
    <property type="entry name" value="N5-glutamine_MTase"/>
</dbReference>
<dbReference type="Gene3D" id="3.40.50.150">
    <property type="entry name" value="Vaccinia Virus protein VP39"/>
    <property type="match status" value="1"/>
</dbReference>
<dbReference type="InterPro" id="IPR040758">
    <property type="entry name" value="PrmC_N"/>
</dbReference>
<dbReference type="PANTHER" id="PTHR18895:SF74">
    <property type="entry name" value="MTRF1L RELEASE FACTOR GLUTAMINE METHYLTRANSFERASE"/>
    <property type="match status" value="1"/>
</dbReference>
<dbReference type="KEGG" id="mdx:BTO20_09830"/>
<dbReference type="PANTHER" id="PTHR18895">
    <property type="entry name" value="HEMK METHYLTRANSFERASE"/>
    <property type="match status" value="1"/>
</dbReference>
<comment type="similarity">
    <text evidence="5">Belongs to the protein N5-glutamine methyltransferase family. PrmC subfamily.</text>
</comment>
<evidence type="ECO:0000256" key="5">
    <source>
        <dbReference type="HAMAP-Rule" id="MF_02126"/>
    </source>
</evidence>
<comment type="function">
    <text evidence="5">Methylates the class 1 translation termination release factors RF1/PrfA and RF2/PrfB on the glutamine residue of the universally conserved GGQ motif.</text>
</comment>
<dbReference type="EMBL" id="CP020809">
    <property type="protein sequence ID" value="ART73526.1"/>
    <property type="molecule type" value="Genomic_DNA"/>
</dbReference>
<reference evidence="8 9" key="1">
    <citation type="submission" date="2017-04" db="EMBL/GenBank/DDBJ databases">
        <title>Whole Genome Sequence of 1,4-Dioxane Degrading Bacterium Mycobacterium dioxanotrophicus PH-06.</title>
        <authorList>
            <person name="He Y."/>
        </authorList>
    </citation>
    <scope>NUCLEOTIDE SEQUENCE [LARGE SCALE GENOMIC DNA]</scope>
    <source>
        <strain evidence="8 9">PH-06</strain>
    </source>
</reference>
<sequence length="293" mass="30925">MTRPAGHGTTDLRQAIQTAADTLAAAGIDSARTDAELLAAHVAGTDRGRLMLIDDPGETFHRTFDALIAARAQRVPLQHLVGTAAFGPLTLAVGPGVFIPRPETESLLEWAMNFIDTQKLSESPVIVDLCTGSGALALALAAHRPDARVLAIDDSETALQYTRRNAAGTQVEVLAADVTTPGLLPELDGRVDLLVANPPYIPAGAELDPEVADHDPAHALFGGADGMEVIGPIVRLAARWLRDGAGCAVEHDDTTSRQTVAMFTDDGSFTSVLPHRDLVGRPRFVTAIRVGRS</sequence>
<dbReference type="OrthoDB" id="9800643at2"/>
<evidence type="ECO:0000259" key="7">
    <source>
        <dbReference type="Pfam" id="PF17827"/>
    </source>
</evidence>
<feature type="binding site" evidence="5">
    <location>
        <begin position="197"/>
        <end position="200"/>
    </location>
    <ligand>
        <name>substrate</name>
    </ligand>
</feature>
<dbReference type="HAMAP" id="MF_02126">
    <property type="entry name" value="RF_methyltr_PrmC"/>
    <property type="match status" value="1"/>
</dbReference>
<dbReference type="CDD" id="cd02440">
    <property type="entry name" value="AdoMet_MTases"/>
    <property type="match status" value="1"/>
</dbReference>
<dbReference type="NCBIfam" id="TIGR00536">
    <property type="entry name" value="hemK_fam"/>
    <property type="match status" value="1"/>
</dbReference>
<dbReference type="InterPro" id="IPR029063">
    <property type="entry name" value="SAM-dependent_MTases_sf"/>
</dbReference>
<dbReference type="GO" id="GO:0032259">
    <property type="term" value="P:methylation"/>
    <property type="evidence" value="ECO:0007669"/>
    <property type="project" value="UniProtKB-KW"/>
</dbReference>
<evidence type="ECO:0000256" key="4">
    <source>
        <dbReference type="ARBA" id="ARBA00048391"/>
    </source>
</evidence>
<feature type="domain" description="Release factor glutamine methyltransferase N-terminal" evidence="7">
    <location>
        <begin position="14"/>
        <end position="82"/>
    </location>
</feature>
<dbReference type="RefSeq" id="WP_087081881.1">
    <property type="nucleotide sequence ID" value="NZ_CP020809.1"/>
</dbReference>
<evidence type="ECO:0000256" key="3">
    <source>
        <dbReference type="ARBA" id="ARBA00022691"/>
    </source>
</evidence>
<keyword evidence="3 5" id="KW-0949">S-adenosyl-L-methionine</keyword>
<proteinExistence type="inferred from homology"/>
<organism evidence="8 9">
    <name type="scientific">Mycobacterium dioxanotrophicus</name>
    <dbReference type="NCBI Taxonomy" id="482462"/>
    <lineage>
        <taxon>Bacteria</taxon>
        <taxon>Bacillati</taxon>
        <taxon>Actinomycetota</taxon>
        <taxon>Actinomycetes</taxon>
        <taxon>Mycobacteriales</taxon>
        <taxon>Mycobacteriaceae</taxon>
        <taxon>Mycobacterium</taxon>
    </lineage>
</organism>
<evidence type="ECO:0000259" key="6">
    <source>
        <dbReference type="Pfam" id="PF05175"/>
    </source>
</evidence>
<accession>A0A1Y0CEY2</accession>
<evidence type="ECO:0000256" key="1">
    <source>
        <dbReference type="ARBA" id="ARBA00022603"/>
    </source>
</evidence>
<evidence type="ECO:0000313" key="9">
    <source>
        <dbReference type="Proteomes" id="UP000195331"/>
    </source>
</evidence>
<feature type="binding site" evidence="5">
    <location>
        <position position="197"/>
    </location>
    <ligand>
        <name>S-adenosyl-L-methionine</name>
        <dbReference type="ChEBI" id="CHEBI:59789"/>
    </ligand>
</feature>
<keyword evidence="9" id="KW-1185">Reference proteome</keyword>
<gene>
    <name evidence="5" type="primary">prmC</name>
    <name evidence="8" type="ORF">BTO20_09830</name>
</gene>
<evidence type="ECO:0000256" key="2">
    <source>
        <dbReference type="ARBA" id="ARBA00022679"/>
    </source>
</evidence>
<keyword evidence="2 5" id="KW-0808">Transferase</keyword>
<dbReference type="Pfam" id="PF05175">
    <property type="entry name" value="MTS"/>
    <property type="match status" value="1"/>
</dbReference>
<dbReference type="InterPro" id="IPR007848">
    <property type="entry name" value="Small_mtfrase_dom"/>
</dbReference>
<comment type="catalytic activity">
    <reaction evidence="4 5">
        <text>L-glutaminyl-[peptide chain release factor] + S-adenosyl-L-methionine = N(5)-methyl-L-glutaminyl-[peptide chain release factor] + S-adenosyl-L-homocysteine + H(+)</text>
        <dbReference type="Rhea" id="RHEA:42896"/>
        <dbReference type="Rhea" id="RHEA-COMP:10271"/>
        <dbReference type="Rhea" id="RHEA-COMP:10272"/>
        <dbReference type="ChEBI" id="CHEBI:15378"/>
        <dbReference type="ChEBI" id="CHEBI:30011"/>
        <dbReference type="ChEBI" id="CHEBI:57856"/>
        <dbReference type="ChEBI" id="CHEBI:59789"/>
        <dbReference type="ChEBI" id="CHEBI:61891"/>
        <dbReference type="EC" id="2.1.1.297"/>
    </reaction>
</comment>
<feature type="domain" description="Methyltransferase small" evidence="6">
    <location>
        <begin position="122"/>
        <end position="201"/>
    </location>
</feature>
<dbReference type="InterPro" id="IPR004556">
    <property type="entry name" value="HemK-like"/>
</dbReference>
<dbReference type="GO" id="GO:0003676">
    <property type="term" value="F:nucleic acid binding"/>
    <property type="evidence" value="ECO:0007669"/>
    <property type="project" value="InterPro"/>
</dbReference>
<dbReference type="InterPro" id="IPR002052">
    <property type="entry name" value="DNA_methylase_N6_adenine_CS"/>
</dbReference>
<dbReference type="NCBIfam" id="TIGR03534">
    <property type="entry name" value="RF_mod_PrmC"/>
    <property type="match status" value="1"/>
</dbReference>
<dbReference type="Gene3D" id="1.10.8.10">
    <property type="entry name" value="DNA helicase RuvA subunit, C-terminal domain"/>
    <property type="match status" value="1"/>
</dbReference>
<protein>
    <recommendedName>
        <fullName evidence="5">Release factor glutamine methyltransferase</fullName>
        <shortName evidence="5">RF MTase</shortName>
        <ecNumber evidence="5">2.1.1.297</ecNumber>
    </recommendedName>
    <alternativeName>
        <fullName evidence="5">N5-glutamine methyltransferase PrmC</fullName>
    </alternativeName>
    <alternativeName>
        <fullName evidence="5">Protein-(glutamine-N5) MTase PrmC</fullName>
    </alternativeName>
    <alternativeName>
        <fullName evidence="5">Protein-glutamine N-methyltransferase PrmC</fullName>
    </alternativeName>
</protein>
<dbReference type="EC" id="2.1.1.297" evidence="5"/>